<feature type="region of interest" description="Disordered" evidence="1">
    <location>
        <begin position="38"/>
        <end position="121"/>
    </location>
</feature>
<name>A0A9W4SUG4_9GLOM</name>
<comment type="caution">
    <text evidence="2">The sequence shown here is derived from an EMBL/GenBank/DDBJ whole genome shotgun (WGS) entry which is preliminary data.</text>
</comment>
<evidence type="ECO:0000313" key="2">
    <source>
        <dbReference type="EMBL" id="CAI2179494.1"/>
    </source>
</evidence>
<reference evidence="2" key="1">
    <citation type="submission" date="2022-08" db="EMBL/GenBank/DDBJ databases">
        <authorList>
            <person name="Kallberg Y."/>
            <person name="Tangrot J."/>
            <person name="Rosling A."/>
        </authorList>
    </citation>
    <scope>NUCLEOTIDE SEQUENCE</scope>
    <source>
        <strain evidence="2">Wild A</strain>
    </source>
</reference>
<dbReference type="EMBL" id="CAMKVN010002083">
    <property type="protein sequence ID" value="CAI2179494.1"/>
    <property type="molecule type" value="Genomic_DNA"/>
</dbReference>
<feature type="compositionally biased region" description="Basic and acidic residues" evidence="1">
    <location>
        <begin position="45"/>
        <end position="62"/>
    </location>
</feature>
<organism evidence="2 3">
    <name type="scientific">Funneliformis geosporum</name>
    <dbReference type="NCBI Taxonomy" id="1117311"/>
    <lineage>
        <taxon>Eukaryota</taxon>
        <taxon>Fungi</taxon>
        <taxon>Fungi incertae sedis</taxon>
        <taxon>Mucoromycota</taxon>
        <taxon>Glomeromycotina</taxon>
        <taxon>Glomeromycetes</taxon>
        <taxon>Glomerales</taxon>
        <taxon>Glomeraceae</taxon>
        <taxon>Funneliformis</taxon>
    </lineage>
</organism>
<gene>
    <name evidence="2" type="ORF">FWILDA_LOCUS9118</name>
</gene>
<sequence length="156" mass="17859">MKEGILEFERTGLRYLQETSSAVQEKQILIYTSYECSTSKSATQTKKEESSLTKMVLREKKSVSYTEPETDSDSYEEKKLKKPKRVGNTHLKSTESPHPALTPSLEEEEVSIDEDVSDDESKKLAEVGKGIVRYNVIFLPESNKNDLLRITFSEEW</sequence>
<dbReference type="OrthoDB" id="2486796at2759"/>
<dbReference type="Proteomes" id="UP001153678">
    <property type="component" value="Unassembled WGS sequence"/>
</dbReference>
<accession>A0A9W4SUG4</accession>
<evidence type="ECO:0000256" key="1">
    <source>
        <dbReference type="SAM" id="MobiDB-lite"/>
    </source>
</evidence>
<keyword evidence="3" id="KW-1185">Reference proteome</keyword>
<dbReference type="AlphaFoldDB" id="A0A9W4SUG4"/>
<proteinExistence type="predicted"/>
<protein>
    <submittedName>
        <fullName evidence="2">9346_t:CDS:1</fullName>
    </submittedName>
</protein>
<evidence type="ECO:0000313" key="3">
    <source>
        <dbReference type="Proteomes" id="UP001153678"/>
    </source>
</evidence>
<feature type="compositionally biased region" description="Acidic residues" evidence="1">
    <location>
        <begin position="105"/>
        <end position="118"/>
    </location>
</feature>